<evidence type="ECO:0000313" key="2">
    <source>
        <dbReference type="Proteomes" id="UP000056252"/>
    </source>
</evidence>
<dbReference type="KEGG" id="peo:AS203_04135"/>
<protein>
    <submittedName>
        <fullName evidence="1">Uncharacterized protein</fullName>
    </submittedName>
</protein>
<name>A0A0S2KJY5_9BACT</name>
<dbReference type="Proteomes" id="UP000056252">
    <property type="component" value="Chromosome"/>
</dbReference>
<dbReference type="AlphaFoldDB" id="A0A0S2KJY5"/>
<reference evidence="2" key="1">
    <citation type="submission" date="2015-11" db="EMBL/GenBank/DDBJ databases">
        <authorList>
            <person name="Holder M.E."/>
            <person name="Ajami N.J."/>
            <person name="Petrosino J.F."/>
        </authorList>
    </citation>
    <scope>NUCLEOTIDE SEQUENCE [LARGE SCALE GENOMIC DNA]</scope>
    <source>
        <strain evidence="2">F0113</strain>
    </source>
</reference>
<sequence length="67" mass="7689">MFLPAKVGCVFQTSKQQGIAGKYREVEGKGNVFHRLAFTPFCPIFFFHRSFGVKIRRADTTLSMLFK</sequence>
<dbReference type="EMBL" id="CP013195">
    <property type="protein sequence ID" value="ALO48367.1"/>
    <property type="molecule type" value="Genomic_DNA"/>
</dbReference>
<accession>A0A0S2KJY5</accession>
<keyword evidence="2" id="KW-1185">Reference proteome</keyword>
<organism evidence="1 2">
    <name type="scientific">Hoylesella enoeca</name>
    <dbReference type="NCBI Taxonomy" id="76123"/>
    <lineage>
        <taxon>Bacteria</taxon>
        <taxon>Pseudomonadati</taxon>
        <taxon>Bacteroidota</taxon>
        <taxon>Bacteroidia</taxon>
        <taxon>Bacteroidales</taxon>
        <taxon>Prevotellaceae</taxon>
        <taxon>Hoylesella</taxon>
    </lineage>
</organism>
<dbReference type="STRING" id="76123.AS203_04135"/>
<evidence type="ECO:0000313" key="1">
    <source>
        <dbReference type="EMBL" id="ALO48367.1"/>
    </source>
</evidence>
<proteinExistence type="predicted"/>
<gene>
    <name evidence="1" type="ORF">AS203_04135</name>
</gene>